<organism evidence="7 8">
    <name type="scientific">Brachybacterium halotolerans</name>
    <dbReference type="NCBI Taxonomy" id="2795215"/>
    <lineage>
        <taxon>Bacteria</taxon>
        <taxon>Bacillati</taxon>
        <taxon>Actinomycetota</taxon>
        <taxon>Actinomycetes</taxon>
        <taxon>Micrococcales</taxon>
        <taxon>Dermabacteraceae</taxon>
        <taxon>Brachybacterium</taxon>
    </lineage>
</organism>
<dbReference type="PROSITE" id="PS00523">
    <property type="entry name" value="SULFATASE_1"/>
    <property type="match status" value="1"/>
</dbReference>
<dbReference type="Pfam" id="PF00884">
    <property type="entry name" value="Sulfatase"/>
    <property type="match status" value="1"/>
</dbReference>
<accession>A0ABS1BB44</accession>
<keyword evidence="4" id="KW-0106">Calcium</keyword>
<gene>
    <name evidence="7" type="ORF">I8D64_08260</name>
</gene>
<keyword evidence="8" id="KW-1185">Reference proteome</keyword>
<dbReference type="PANTHER" id="PTHR42693">
    <property type="entry name" value="ARYLSULFATASE FAMILY MEMBER"/>
    <property type="match status" value="1"/>
</dbReference>
<evidence type="ECO:0000313" key="7">
    <source>
        <dbReference type="EMBL" id="MBK0331392.1"/>
    </source>
</evidence>
<keyword evidence="3" id="KW-0378">Hydrolase</keyword>
<name>A0ABS1BB44_9MICO</name>
<dbReference type="PANTHER" id="PTHR42693:SF53">
    <property type="entry name" value="ENDO-4-O-SULFATASE"/>
    <property type="match status" value="1"/>
</dbReference>
<dbReference type="InterPro" id="IPR017850">
    <property type="entry name" value="Alkaline_phosphatase_core_sf"/>
</dbReference>
<reference evidence="7 8" key="1">
    <citation type="submission" date="2020-12" db="EMBL/GenBank/DDBJ databases">
        <title>Brachybacterium sp. MASK1Z-5, whole genome shotgun sequence.</title>
        <authorList>
            <person name="Tuo L."/>
        </authorList>
    </citation>
    <scope>NUCLEOTIDE SEQUENCE [LARGE SCALE GENOMIC DNA]</scope>
    <source>
        <strain evidence="7 8">MASK1Z-5</strain>
    </source>
</reference>
<evidence type="ECO:0000256" key="4">
    <source>
        <dbReference type="ARBA" id="ARBA00022837"/>
    </source>
</evidence>
<feature type="region of interest" description="Disordered" evidence="5">
    <location>
        <begin position="400"/>
        <end position="423"/>
    </location>
</feature>
<evidence type="ECO:0000313" key="8">
    <source>
        <dbReference type="Proteomes" id="UP000612352"/>
    </source>
</evidence>
<evidence type="ECO:0000256" key="3">
    <source>
        <dbReference type="ARBA" id="ARBA00022801"/>
    </source>
</evidence>
<evidence type="ECO:0000259" key="6">
    <source>
        <dbReference type="Pfam" id="PF00884"/>
    </source>
</evidence>
<evidence type="ECO:0000256" key="5">
    <source>
        <dbReference type="SAM" id="MobiDB-lite"/>
    </source>
</evidence>
<dbReference type="SUPFAM" id="SSF53649">
    <property type="entry name" value="Alkaline phosphatase-like"/>
    <property type="match status" value="1"/>
</dbReference>
<keyword evidence="2" id="KW-0479">Metal-binding</keyword>
<dbReference type="CDD" id="cd16027">
    <property type="entry name" value="SGSH"/>
    <property type="match status" value="1"/>
</dbReference>
<dbReference type="InterPro" id="IPR050738">
    <property type="entry name" value="Sulfatase"/>
</dbReference>
<dbReference type="RefSeq" id="WP_200502000.1">
    <property type="nucleotide sequence ID" value="NZ_JAEDAJ010000003.1"/>
</dbReference>
<comment type="similarity">
    <text evidence="1">Belongs to the sulfatase family.</text>
</comment>
<dbReference type="InterPro" id="IPR024607">
    <property type="entry name" value="Sulfatase_CS"/>
</dbReference>
<dbReference type="Gene3D" id="3.40.720.10">
    <property type="entry name" value="Alkaline Phosphatase, subunit A"/>
    <property type="match status" value="1"/>
</dbReference>
<dbReference type="EMBL" id="JAEDAJ010000003">
    <property type="protein sequence ID" value="MBK0331392.1"/>
    <property type="molecule type" value="Genomic_DNA"/>
</dbReference>
<comment type="caution">
    <text evidence="7">The sequence shown here is derived from an EMBL/GenBank/DDBJ whole genome shotgun (WGS) entry which is preliminary data.</text>
</comment>
<evidence type="ECO:0000256" key="2">
    <source>
        <dbReference type="ARBA" id="ARBA00022723"/>
    </source>
</evidence>
<evidence type="ECO:0000256" key="1">
    <source>
        <dbReference type="ARBA" id="ARBA00008779"/>
    </source>
</evidence>
<feature type="domain" description="Sulfatase N-terminal" evidence="6">
    <location>
        <begin position="3"/>
        <end position="271"/>
    </location>
</feature>
<dbReference type="InterPro" id="IPR000917">
    <property type="entry name" value="Sulfatase_N"/>
</dbReference>
<dbReference type="Proteomes" id="UP000612352">
    <property type="component" value="Unassembled WGS sequence"/>
</dbReference>
<protein>
    <submittedName>
        <fullName evidence="7">Sulfatase</fullName>
    </submittedName>
</protein>
<proteinExistence type="inferred from homology"/>
<sequence>MRPNIIYLNSHDTGRWISPYGYAAPTPRMQRFAEQGIVFRHAFSASPTCSPSRAALLTGRWPHEVGMLGLSHRGFSLTDPTEHLSHVLGRSGYRTALAGVQHVSEDPALLGFDEILPVDSHSAVDVGPVAAQFVSGEHEEPFYLEIGFIETHRRFPEPGPQDDARYLRAPAHLPDSPETREDMAGYSASVRRLDDAVGAVLDAVDRAGIADHTLVVCTTDHGPAFPGMKCTLTDGGLGVMLMMRGPGIRSGTVSDALVSQLDLFPTLCEFAEVPAPEGLRGTSLAPVLEDEEATLHDAVHAELTYHVDYEPQRSVRTERFAYVRAFRALDHRILEHTDAGPSKDYLVDRGWGDLAPETEMLFDLQLDPAETRNLVDDPAYGDVLVEMRARVETWMRETDDPLVRGPISPPPGANVIGGPPRAG</sequence>